<feature type="compositionally biased region" description="Basic residues" evidence="1">
    <location>
        <begin position="24"/>
        <end position="35"/>
    </location>
</feature>
<proteinExistence type="predicted"/>
<gene>
    <name evidence="2" type="ORF">PPACK8108_LOCUS25601</name>
</gene>
<keyword evidence="3" id="KW-1185">Reference proteome</keyword>
<dbReference type="AlphaFoldDB" id="A0AAV0BU11"/>
<sequence length="390" mass="46312">MKRSFNQVVTDQVEVREDESDRSGRRRSKRQRRKTNGIPQATKKSSEDNNYQDSSRVAEEREKEEEDEKEKEKEKEKENDQNLPIETMKNQQEVLEDETIEDLSICIDQPSKETEQDKQSDRQLSLIKKVIHHYDRVEFLDKDIRDTLQSMTFTISQDLSKALVDWEVRLKDQGGRQDNDPGQENFDFTKNSFSLWPLPLEQCPEPDWSIEEEISSITIQNLNERKRIYDEAIREVFNINDDVDEKQKVEDLNNNHEDDGEDGLSECSESNLAFKDFIEHIKELITRILIKIYESYPLQKEHDLERRKQLEKMLKVNNSQKATYQLLKVMDWKFIFKVIASSDCLQINESVLRRSKERMFEIFELSEEQLKSSALDLNRSETPTYEENHM</sequence>
<evidence type="ECO:0000313" key="3">
    <source>
        <dbReference type="Proteomes" id="UP001153365"/>
    </source>
</evidence>
<feature type="compositionally biased region" description="Polar residues" evidence="1">
    <location>
        <begin position="37"/>
        <end position="55"/>
    </location>
</feature>
<organism evidence="2 3">
    <name type="scientific">Phakopsora pachyrhizi</name>
    <name type="common">Asian soybean rust disease fungus</name>
    <dbReference type="NCBI Taxonomy" id="170000"/>
    <lineage>
        <taxon>Eukaryota</taxon>
        <taxon>Fungi</taxon>
        <taxon>Dikarya</taxon>
        <taxon>Basidiomycota</taxon>
        <taxon>Pucciniomycotina</taxon>
        <taxon>Pucciniomycetes</taxon>
        <taxon>Pucciniales</taxon>
        <taxon>Phakopsoraceae</taxon>
        <taxon>Phakopsora</taxon>
    </lineage>
</organism>
<dbReference type="EMBL" id="CALTRL010006254">
    <property type="protein sequence ID" value="CAH7690300.1"/>
    <property type="molecule type" value="Genomic_DNA"/>
</dbReference>
<evidence type="ECO:0000256" key="1">
    <source>
        <dbReference type="SAM" id="MobiDB-lite"/>
    </source>
</evidence>
<feature type="compositionally biased region" description="Polar residues" evidence="1">
    <location>
        <begin position="1"/>
        <end position="10"/>
    </location>
</feature>
<feature type="compositionally biased region" description="Basic and acidic residues" evidence="1">
    <location>
        <begin position="70"/>
        <end position="80"/>
    </location>
</feature>
<comment type="caution">
    <text evidence="2">The sequence shown here is derived from an EMBL/GenBank/DDBJ whole genome shotgun (WGS) entry which is preliminary data.</text>
</comment>
<reference evidence="2" key="1">
    <citation type="submission" date="2022-06" db="EMBL/GenBank/DDBJ databases">
        <authorList>
            <consortium name="SYNGENTA / RWTH Aachen University"/>
        </authorList>
    </citation>
    <scope>NUCLEOTIDE SEQUENCE</scope>
</reference>
<name>A0AAV0BU11_PHAPC</name>
<dbReference type="Proteomes" id="UP001153365">
    <property type="component" value="Unassembled WGS sequence"/>
</dbReference>
<protein>
    <submittedName>
        <fullName evidence="2">Expressed protein</fullName>
    </submittedName>
</protein>
<feature type="region of interest" description="Disordered" evidence="1">
    <location>
        <begin position="1"/>
        <end position="88"/>
    </location>
</feature>
<evidence type="ECO:0000313" key="2">
    <source>
        <dbReference type="EMBL" id="CAH7690300.1"/>
    </source>
</evidence>
<feature type="compositionally biased region" description="Basic and acidic residues" evidence="1">
    <location>
        <begin position="13"/>
        <end position="23"/>
    </location>
</feature>
<accession>A0AAV0BU11</accession>